<feature type="region of interest" description="Disordered" evidence="1">
    <location>
        <begin position="1"/>
        <end position="45"/>
    </location>
</feature>
<reference evidence="3" key="1">
    <citation type="submission" date="2015-11" db="EMBL/GenBank/DDBJ databases">
        <authorList>
            <person name="Varghese N."/>
        </authorList>
    </citation>
    <scope>NUCLEOTIDE SEQUENCE [LARGE SCALE GENOMIC DNA]</scope>
    <source>
        <strain evidence="3">DSM 45899</strain>
    </source>
</reference>
<proteinExistence type="predicted"/>
<dbReference type="EMBL" id="FAOZ01000039">
    <property type="protein sequence ID" value="CUU60369.1"/>
    <property type="molecule type" value="Genomic_DNA"/>
</dbReference>
<keyword evidence="3" id="KW-1185">Reference proteome</keyword>
<evidence type="ECO:0000313" key="3">
    <source>
        <dbReference type="Proteomes" id="UP000198802"/>
    </source>
</evidence>
<name>A0A0S4QXM1_9ACTN</name>
<organism evidence="2 3">
    <name type="scientific">Parafrankia irregularis</name>
    <dbReference type="NCBI Taxonomy" id="795642"/>
    <lineage>
        <taxon>Bacteria</taxon>
        <taxon>Bacillati</taxon>
        <taxon>Actinomycetota</taxon>
        <taxon>Actinomycetes</taxon>
        <taxon>Frankiales</taxon>
        <taxon>Frankiaceae</taxon>
        <taxon>Parafrankia</taxon>
    </lineage>
</organism>
<sequence>MPHSQPASNHPRTALTTAPDAIPANTHAPGFLDGDGATPTDVRVRETGTGPFRYVVVEVPAGVHPATLATALRSLPIACEFETMADMSGTHSGGELRFKVHDEPRKPSKPGSRVLRLADDSPFTEVLGSHGGHEDR</sequence>
<feature type="compositionally biased region" description="Polar residues" evidence="1">
    <location>
        <begin position="1"/>
        <end position="16"/>
    </location>
</feature>
<evidence type="ECO:0000256" key="1">
    <source>
        <dbReference type="SAM" id="MobiDB-lite"/>
    </source>
</evidence>
<accession>A0A0S4QXM1</accession>
<dbReference type="RefSeq" id="WP_226931365.1">
    <property type="nucleotide sequence ID" value="NZ_FAOZ01000039.1"/>
</dbReference>
<feature type="region of interest" description="Disordered" evidence="1">
    <location>
        <begin position="88"/>
        <end position="136"/>
    </location>
</feature>
<dbReference type="AlphaFoldDB" id="A0A0S4QXM1"/>
<evidence type="ECO:0000313" key="2">
    <source>
        <dbReference type="EMBL" id="CUU60369.1"/>
    </source>
</evidence>
<protein>
    <submittedName>
        <fullName evidence="2">Uncharacterized protein</fullName>
    </submittedName>
</protein>
<dbReference type="Proteomes" id="UP000198802">
    <property type="component" value="Unassembled WGS sequence"/>
</dbReference>
<gene>
    <name evidence="2" type="ORF">Ga0074812_1392</name>
</gene>
<feature type="compositionally biased region" description="Basic and acidic residues" evidence="1">
    <location>
        <begin position="94"/>
        <end position="106"/>
    </location>
</feature>